<evidence type="ECO:0000256" key="5">
    <source>
        <dbReference type="PIRSR" id="PIRSR000450-1"/>
    </source>
</evidence>
<dbReference type="AlphaFoldDB" id="A0A0P0UPG7"/>
<gene>
    <name evidence="6" type="primary">metA</name>
    <name evidence="6" type="ORF">BSEPE_0024</name>
</gene>
<dbReference type="SUPFAM" id="SSF52317">
    <property type="entry name" value="Class I glutamine amidotransferase-like"/>
    <property type="match status" value="1"/>
</dbReference>
<feature type="active site" description="Proton acceptor" evidence="4">
    <location>
        <position position="238"/>
    </location>
</feature>
<dbReference type="PIRSF" id="PIRSF000450">
    <property type="entry name" value="H_ser_succinyltr"/>
    <property type="match status" value="1"/>
</dbReference>
<organism evidence="6 7">
    <name type="scientific">endosymbiont of Bathymodiolus septemdierum str. Myojin knoll</name>
    <dbReference type="NCBI Taxonomy" id="1303921"/>
    <lineage>
        <taxon>Bacteria</taxon>
        <taxon>Pseudomonadati</taxon>
        <taxon>Pseudomonadota</taxon>
        <taxon>Gammaproteobacteria</taxon>
        <taxon>sulfur-oxidizing symbionts</taxon>
    </lineage>
</organism>
<dbReference type="GO" id="GO:0005737">
    <property type="term" value="C:cytoplasm"/>
    <property type="evidence" value="ECO:0007669"/>
    <property type="project" value="UniProtKB-SubCell"/>
</dbReference>
<evidence type="ECO:0000256" key="4">
    <source>
        <dbReference type="HAMAP-Rule" id="MF_00295"/>
    </source>
</evidence>
<feature type="binding site" evidence="4">
    <location>
        <position position="252"/>
    </location>
    <ligand>
        <name>substrate</name>
    </ligand>
</feature>
<dbReference type="InterPro" id="IPR029062">
    <property type="entry name" value="Class_I_gatase-like"/>
</dbReference>
<feature type="active site" description="Acyl-thioester intermediate" evidence="4 5">
    <location>
        <position position="146"/>
    </location>
</feature>
<dbReference type="Pfam" id="PF04204">
    <property type="entry name" value="HTS"/>
    <property type="match status" value="1"/>
</dbReference>
<dbReference type="RefSeq" id="WP_066042283.1">
    <property type="nucleotide sequence ID" value="NZ_AP013042.1"/>
</dbReference>
<dbReference type="EMBL" id="AP013042">
    <property type="protein sequence ID" value="BAS67054.1"/>
    <property type="molecule type" value="Genomic_DNA"/>
</dbReference>
<feature type="binding site" evidence="4">
    <location>
        <position position="167"/>
    </location>
    <ligand>
        <name>substrate</name>
    </ligand>
</feature>
<dbReference type="KEGG" id="ebh:BSEPE_0024"/>
<evidence type="ECO:0000313" key="7">
    <source>
        <dbReference type="Proteomes" id="UP000067399"/>
    </source>
</evidence>
<dbReference type="GO" id="GO:0008899">
    <property type="term" value="F:homoserine O-succinyltransferase activity"/>
    <property type="evidence" value="ECO:0007669"/>
    <property type="project" value="TreeGrafter"/>
</dbReference>
<keyword evidence="3 4" id="KW-0012">Acyltransferase</keyword>
<reference evidence="6 7" key="1">
    <citation type="journal article" date="2000" name="Mar. Ecol. Prog. Ser.">
        <title>Phylogenetic characterization of endosymbionts in three hydrothermal vent mussels: influence on host distributions.</title>
        <authorList>
            <person name="Fujiwara Y."/>
            <person name="Takai K."/>
            <person name="Uematsu K."/>
            <person name="Tsuchida S."/>
            <person name="Hunt J.C."/>
            <person name="Hashimoto J."/>
        </authorList>
    </citation>
    <scope>NUCLEOTIDE SEQUENCE [LARGE SCALE GENOMIC DNA]</scope>
    <source>
        <strain evidence="6 7">Myojin Knoll</strain>
    </source>
</reference>
<protein>
    <recommendedName>
        <fullName evidence="4">Probable acyltransferase</fullName>
        <ecNumber evidence="4">2.3.1.-</ecNumber>
    </recommendedName>
</protein>
<dbReference type="InterPro" id="IPR033752">
    <property type="entry name" value="MetA_family"/>
</dbReference>
<evidence type="ECO:0000313" key="6">
    <source>
        <dbReference type="EMBL" id="BAS67054.1"/>
    </source>
</evidence>
<accession>A0A0P0UPG7</accession>
<comment type="caution">
    <text evidence="4">Lacks conserved residue(s) required for the propagation of feature annotation.</text>
</comment>
<keyword evidence="7" id="KW-1185">Reference proteome</keyword>
<dbReference type="PANTHER" id="PTHR20919">
    <property type="entry name" value="HOMOSERINE O-SUCCINYLTRANSFERASE"/>
    <property type="match status" value="1"/>
</dbReference>
<dbReference type="HAMAP" id="MF_00295">
    <property type="entry name" value="MetA_acyltransf"/>
    <property type="match status" value="1"/>
</dbReference>
<dbReference type="Gene3D" id="3.40.50.880">
    <property type="match status" value="1"/>
</dbReference>
<feature type="site" description="Important for substrate specificity" evidence="4">
    <location>
        <position position="196"/>
    </location>
</feature>
<name>A0A0P0UPG7_9GAMM</name>
<keyword evidence="4" id="KW-0963">Cytoplasm</keyword>
<dbReference type="PANTHER" id="PTHR20919:SF0">
    <property type="entry name" value="HOMOSERINE O-SUCCINYLTRANSFERASE"/>
    <property type="match status" value="1"/>
</dbReference>
<dbReference type="STRING" id="1303921.BSEPE_0024"/>
<feature type="site" description="Important for acyl-CoA specificity" evidence="4">
    <location>
        <position position="115"/>
    </location>
</feature>
<evidence type="ECO:0000256" key="2">
    <source>
        <dbReference type="ARBA" id="ARBA00022679"/>
    </source>
</evidence>
<dbReference type="OrthoDB" id="9772423at2"/>
<feature type="site" description="Important for acyl-CoA specificity" evidence="4">
    <location>
        <position position="147"/>
    </location>
</feature>
<dbReference type="EC" id="2.3.1.-" evidence="4"/>
<proteinExistence type="inferred from homology"/>
<keyword evidence="1 4" id="KW-0028">Amino-acid biosynthesis</keyword>
<dbReference type="CDD" id="cd03131">
    <property type="entry name" value="GATase1_HTS"/>
    <property type="match status" value="1"/>
</dbReference>
<evidence type="ECO:0000256" key="1">
    <source>
        <dbReference type="ARBA" id="ARBA00022605"/>
    </source>
</evidence>
<dbReference type="Proteomes" id="UP000067399">
    <property type="component" value="Chromosome"/>
</dbReference>
<feature type="binding site" evidence="4">
    <location>
        <position position="196"/>
    </location>
    <ligand>
        <name>substrate</name>
    </ligand>
</feature>
<dbReference type="GO" id="GO:0008652">
    <property type="term" value="P:amino acid biosynthetic process"/>
    <property type="evidence" value="ECO:0007669"/>
    <property type="project" value="UniProtKB-KW"/>
</dbReference>
<dbReference type="NCBIfam" id="NF003776">
    <property type="entry name" value="PRK05368.1-3"/>
    <property type="match status" value="1"/>
</dbReference>
<comment type="subcellular location">
    <subcellularLocation>
        <location evidence="4">Cytoplasm</location>
    </subcellularLocation>
</comment>
<feature type="active site" evidence="4">
    <location>
        <position position="240"/>
    </location>
</feature>
<sequence>MPLIAHSDLPSFKRLQKEGETVLSKHRADHQVIRELHIGLLNMMPDAALEATERQFFRLIGRSNQIAQFYLHPFTLSSIKRGKKARSHIEQHYLDFNEIKAQGLDALIITGAHVEEADLEKAPFYEQLKEVLTWAYDNVTSTLCSCLATHAVLEFRYGQKRQAMGEKCWGVFPHQVRNKTHPLVNGVNTQFDVPHSRYNEISKVQFEQAGVQILVDSKIGAHLCVSEDLLRIVFFQGHPEYDTVSLLKEYKREVIAYLEKKFVNYPPFPDNYLCAQSKAILDEFQVKLLAGNLEIKDFPETLIRQTLGNTWRDASRQVINNWIGCVYQVTHEEIGKPFMDSVDPNDPLGLK</sequence>
<keyword evidence="2 4" id="KW-0808">Transferase</keyword>
<reference evidence="6 7" key="2">
    <citation type="journal article" date="2016" name="ISME J.">
        <title>Heterogeneous composition of key metabolic gene clusters in a vent mussel symbiont population.</title>
        <authorList>
            <person name="Ikuta T."/>
            <person name="Takaki Y."/>
            <person name="Nagai Y."/>
            <person name="Shimamura S."/>
            <person name="Tsuda M."/>
            <person name="Kawagucci S."/>
            <person name="Aoki Y."/>
            <person name="Inoue K."/>
            <person name="Teruya M."/>
            <person name="Satou K."/>
            <person name="Teruya K."/>
            <person name="Shimoji M."/>
            <person name="Tamotsu H."/>
            <person name="Hirano T."/>
            <person name="Maruyama T."/>
            <person name="Yoshida T."/>
        </authorList>
    </citation>
    <scope>NUCLEOTIDE SEQUENCE [LARGE SCALE GENOMIC DNA]</scope>
    <source>
        <strain evidence="6 7">Myojin Knoll</strain>
    </source>
</reference>
<evidence type="ECO:0000256" key="3">
    <source>
        <dbReference type="ARBA" id="ARBA00023315"/>
    </source>
</evidence>
<comment type="similarity">
    <text evidence="4">Belongs to the MetA family.</text>
</comment>